<accession>A0ABC9EUZ1</accession>
<protein>
    <recommendedName>
        <fullName evidence="3">Exocyst complex component Sec8</fullName>
    </recommendedName>
</protein>
<reference evidence="1" key="1">
    <citation type="submission" date="2024-10" db="EMBL/GenBank/DDBJ databases">
        <authorList>
            <person name="Ryan C."/>
        </authorList>
    </citation>
    <scope>NUCLEOTIDE SEQUENCE [LARGE SCALE GENOMIC DNA]</scope>
</reference>
<evidence type="ECO:0000313" key="1">
    <source>
        <dbReference type="EMBL" id="CAL5063386.1"/>
    </source>
</evidence>
<keyword evidence="2" id="KW-1185">Reference proteome</keyword>
<evidence type="ECO:0000313" key="2">
    <source>
        <dbReference type="Proteomes" id="UP001497457"/>
    </source>
</evidence>
<evidence type="ECO:0008006" key="3">
    <source>
        <dbReference type="Google" id="ProtNLM"/>
    </source>
</evidence>
<name>A0ABC9EUZ1_9POAL</name>
<sequence>MYQVAHRQMRAAVYLVCLRRRVEVASDLGLLPSGRERRLILEEIGVINAAAPVYHWVVSRCHDRLRGILGDDLYMEIVAATPKDEEGWRWIVQTGSDIIVAVTTLMAEIQFSIMHNETWRAAVRDHPLYDVCPLFLNKLAGSVAEFSTNIALACFKRPFSPIIQRMVENHALAVVHLHEVLLDFYEVLSSGEQADNPKVTKELLMRYDFLFVQDLDPQDYISGPGAADAADLLLLVDALKPEVRAFRRTWN</sequence>
<proteinExistence type="predicted"/>
<dbReference type="Proteomes" id="UP001497457">
    <property type="component" value="Chromosome 5rd"/>
</dbReference>
<dbReference type="EMBL" id="OZ075115">
    <property type="protein sequence ID" value="CAL5063386.1"/>
    <property type="molecule type" value="Genomic_DNA"/>
</dbReference>
<dbReference type="AlphaFoldDB" id="A0ABC9EUZ1"/>
<gene>
    <name evidence="1" type="ORF">URODEC1_LOCUS98865</name>
</gene>
<organism evidence="1 2">
    <name type="scientific">Urochloa decumbens</name>
    <dbReference type="NCBI Taxonomy" id="240449"/>
    <lineage>
        <taxon>Eukaryota</taxon>
        <taxon>Viridiplantae</taxon>
        <taxon>Streptophyta</taxon>
        <taxon>Embryophyta</taxon>
        <taxon>Tracheophyta</taxon>
        <taxon>Spermatophyta</taxon>
        <taxon>Magnoliopsida</taxon>
        <taxon>Liliopsida</taxon>
        <taxon>Poales</taxon>
        <taxon>Poaceae</taxon>
        <taxon>PACMAD clade</taxon>
        <taxon>Panicoideae</taxon>
        <taxon>Panicodae</taxon>
        <taxon>Paniceae</taxon>
        <taxon>Melinidinae</taxon>
        <taxon>Urochloa</taxon>
    </lineage>
</organism>